<dbReference type="Proteomes" id="UP000694388">
    <property type="component" value="Unplaced"/>
</dbReference>
<dbReference type="GO" id="GO:0050659">
    <property type="term" value="F:N-acetylgalactosamine 4-sulfate 6-O-sulfotransferase activity"/>
    <property type="evidence" value="ECO:0007669"/>
    <property type="project" value="TreeGrafter"/>
</dbReference>
<dbReference type="InterPro" id="IPR027417">
    <property type="entry name" value="P-loop_NTPase"/>
</dbReference>
<organism evidence="1 2">
    <name type="scientific">Eptatretus burgeri</name>
    <name type="common">Inshore hagfish</name>
    <dbReference type="NCBI Taxonomy" id="7764"/>
    <lineage>
        <taxon>Eukaryota</taxon>
        <taxon>Metazoa</taxon>
        <taxon>Chordata</taxon>
        <taxon>Craniata</taxon>
        <taxon>Vertebrata</taxon>
        <taxon>Cyclostomata</taxon>
        <taxon>Myxini</taxon>
        <taxon>Myxiniformes</taxon>
        <taxon>Myxinidae</taxon>
        <taxon>Eptatretinae</taxon>
        <taxon>Eptatretus</taxon>
    </lineage>
</organism>
<reference evidence="1" key="1">
    <citation type="submission" date="2025-08" db="UniProtKB">
        <authorList>
            <consortium name="Ensembl"/>
        </authorList>
    </citation>
    <scope>IDENTIFICATION</scope>
</reference>
<proteinExistence type="predicted"/>
<dbReference type="PANTHER" id="PTHR15723">
    <property type="entry name" value="CARBOHYDRATE SULFOTRANSFERASE 15"/>
    <property type="match status" value="1"/>
</dbReference>
<sequence length="368" mass="43215">MQTRNNFATVPRKFSVEYKNPCWFVQYSLADNPYKNNFYKKYSLMFKMNFKKMNHSFYNHILQKRGDMLRLRCVPYFYIIGQPKCGTTDIYRRLMMHPDIRFGVMKEPHWWARKRFGEQDNYTNNEYSGRRWASADLSLTVHHTNPGLACSPDKAQIEVLSPPGGSTNVSRRWCQQGPSEVPASPLLPSRLEARLHNSILSAPPCRLYSDYLYFGQHNKSVEDFHKKTEESINMFLNCTSEYSLRVCVYDFKLSIDMSVRLRIGLYVVFLLDWLSTFPQDQLLVLCLEDFSKNPVVFIRKIINFLQLGPVDEMTEYAMVSARPANSRKPHAKTLGDMLPETFKMLTEFYTPFNQKLAQLFNHDSFNWL</sequence>
<keyword evidence="2" id="KW-1185">Reference proteome</keyword>
<dbReference type="OMA" id="MWDKKGL"/>
<protein>
    <submittedName>
        <fullName evidence="1">Carbohydrate (N-acetylgalactosamine 4-sulfate 6-O) sulfotransferase 15</fullName>
    </submittedName>
</protein>
<evidence type="ECO:0000313" key="1">
    <source>
        <dbReference type="Ensembl" id="ENSEBUP00000003628.1"/>
    </source>
</evidence>
<dbReference type="Gene3D" id="3.40.50.300">
    <property type="entry name" value="P-loop containing nucleotide triphosphate hydrolases"/>
    <property type="match status" value="2"/>
</dbReference>
<dbReference type="GeneTree" id="ENSGT00390000004719"/>
<evidence type="ECO:0000313" key="2">
    <source>
        <dbReference type="Proteomes" id="UP000694388"/>
    </source>
</evidence>
<accession>A0A8C4N7L5</accession>
<dbReference type="PANTHER" id="PTHR15723:SF0">
    <property type="entry name" value="CARBOHYDRATE SULFOTRANSFERASE 15"/>
    <property type="match status" value="1"/>
</dbReference>
<dbReference type="Ensembl" id="ENSEBUT00000004007.1">
    <property type="protein sequence ID" value="ENSEBUP00000003628.1"/>
    <property type="gene ID" value="ENSEBUG00000002588.1"/>
</dbReference>
<dbReference type="AlphaFoldDB" id="A0A8C4N7L5"/>
<name>A0A8C4N7L5_EPTBU</name>
<dbReference type="InterPro" id="IPR052654">
    <property type="entry name" value="CS_Sulfotransferase"/>
</dbReference>
<reference evidence="1" key="2">
    <citation type="submission" date="2025-09" db="UniProtKB">
        <authorList>
            <consortium name="Ensembl"/>
        </authorList>
    </citation>
    <scope>IDENTIFICATION</scope>
</reference>
<dbReference type="SUPFAM" id="SSF52540">
    <property type="entry name" value="P-loop containing nucleoside triphosphate hydrolases"/>
    <property type="match status" value="1"/>
</dbReference>
<dbReference type="GO" id="GO:0019319">
    <property type="term" value="P:hexose biosynthetic process"/>
    <property type="evidence" value="ECO:0007669"/>
    <property type="project" value="TreeGrafter"/>
</dbReference>